<reference evidence="2 3" key="1">
    <citation type="submission" date="2018-01" db="EMBL/GenBank/DDBJ databases">
        <title>Arthrobacter sp. nov., from glaciers in China.</title>
        <authorList>
            <person name="Liu Q."/>
            <person name="Xin Y.-H."/>
        </authorList>
    </citation>
    <scope>NUCLEOTIDE SEQUENCE [LARGE SCALE GENOMIC DNA]</scope>
    <source>
        <strain evidence="2 3">HLT2-12-2</strain>
    </source>
</reference>
<proteinExistence type="predicted"/>
<dbReference type="Proteomes" id="UP000237061">
    <property type="component" value="Unassembled WGS sequence"/>
</dbReference>
<dbReference type="EMBL" id="PPXC01000014">
    <property type="protein sequence ID" value="POH72407.1"/>
    <property type="molecule type" value="Genomic_DNA"/>
</dbReference>
<protein>
    <submittedName>
        <fullName evidence="2">Uncharacterized protein</fullName>
    </submittedName>
</protein>
<evidence type="ECO:0000313" key="3">
    <source>
        <dbReference type="Proteomes" id="UP000237061"/>
    </source>
</evidence>
<comment type="caution">
    <text evidence="2">The sequence shown here is derived from an EMBL/GenBank/DDBJ whole genome shotgun (WGS) entry which is preliminary data.</text>
</comment>
<accession>A0A2S3ZU88</accession>
<evidence type="ECO:0000256" key="1">
    <source>
        <dbReference type="SAM" id="MobiDB-lite"/>
    </source>
</evidence>
<dbReference type="AlphaFoldDB" id="A0A2S3ZU88"/>
<name>A0A2S3ZU88_ARTGL</name>
<evidence type="ECO:0000313" key="2">
    <source>
        <dbReference type="EMBL" id="POH72407.1"/>
    </source>
</evidence>
<keyword evidence="3" id="KW-1185">Reference proteome</keyword>
<sequence>MSERYQPDGRLSYDFSWLNGSADGTCGFTIGRSGGEAAPNDPDSASRMSREALVEEARSFLESFYAAGGIGEEDFPDHSPARMHGNSGG</sequence>
<gene>
    <name evidence="2" type="ORF">CVS27_16110</name>
</gene>
<organism evidence="2 3">
    <name type="scientific">Arthrobacter glacialis</name>
    <dbReference type="NCBI Taxonomy" id="1664"/>
    <lineage>
        <taxon>Bacteria</taxon>
        <taxon>Bacillati</taxon>
        <taxon>Actinomycetota</taxon>
        <taxon>Actinomycetes</taxon>
        <taxon>Micrococcales</taxon>
        <taxon>Micrococcaceae</taxon>
        <taxon>Arthrobacter</taxon>
    </lineage>
</organism>
<feature type="region of interest" description="Disordered" evidence="1">
    <location>
        <begin position="29"/>
        <end position="51"/>
    </location>
</feature>